<keyword evidence="4" id="KW-0547">Nucleotide-binding</keyword>
<feature type="domain" description="Protein kinase" evidence="10">
    <location>
        <begin position="1"/>
        <end position="128"/>
    </location>
</feature>
<evidence type="ECO:0000256" key="8">
    <source>
        <dbReference type="ARBA" id="ARBA00048679"/>
    </source>
</evidence>
<evidence type="ECO:0000256" key="1">
    <source>
        <dbReference type="ARBA" id="ARBA00012513"/>
    </source>
</evidence>
<dbReference type="STRING" id="3818.A0A444YS85"/>
<keyword evidence="6" id="KW-0067">ATP-binding</keyword>
<evidence type="ECO:0000256" key="6">
    <source>
        <dbReference type="ARBA" id="ARBA00022840"/>
    </source>
</evidence>
<comment type="catalytic activity">
    <reaction evidence="7">
        <text>L-threonyl-[protein] + ATP = O-phospho-L-threonyl-[protein] + ADP + H(+)</text>
        <dbReference type="Rhea" id="RHEA:46608"/>
        <dbReference type="Rhea" id="RHEA-COMP:11060"/>
        <dbReference type="Rhea" id="RHEA-COMP:11605"/>
        <dbReference type="ChEBI" id="CHEBI:15378"/>
        <dbReference type="ChEBI" id="CHEBI:30013"/>
        <dbReference type="ChEBI" id="CHEBI:30616"/>
        <dbReference type="ChEBI" id="CHEBI:61977"/>
        <dbReference type="ChEBI" id="CHEBI:456216"/>
        <dbReference type="EC" id="2.7.11.1"/>
    </reaction>
</comment>
<dbReference type="GO" id="GO:0004674">
    <property type="term" value="F:protein serine/threonine kinase activity"/>
    <property type="evidence" value="ECO:0007669"/>
    <property type="project" value="UniProtKB-KW"/>
</dbReference>
<keyword evidence="9" id="KW-0472">Membrane</keyword>
<accession>A0A444YS85</accession>
<dbReference type="PROSITE" id="PS50011">
    <property type="entry name" value="PROTEIN_KINASE_DOM"/>
    <property type="match status" value="1"/>
</dbReference>
<keyword evidence="9" id="KW-1133">Transmembrane helix</keyword>
<feature type="transmembrane region" description="Helical" evidence="9">
    <location>
        <begin position="12"/>
        <end position="30"/>
    </location>
</feature>
<organism evidence="11 12">
    <name type="scientific">Arachis hypogaea</name>
    <name type="common">Peanut</name>
    <dbReference type="NCBI Taxonomy" id="3818"/>
    <lineage>
        <taxon>Eukaryota</taxon>
        <taxon>Viridiplantae</taxon>
        <taxon>Streptophyta</taxon>
        <taxon>Embryophyta</taxon>
        <taxon>Tracheophyta</taxon>
        <taxon>Spermatophyta</taxon>
        <taxon>Magnoliopsida</taxon>
        <taxon>eudicotyledons</taxon>
        <taxon>Gunneridae</taxon>
        <taxon>Pentapetalae</taxon>
        <taxon>rosids</taxon>
        <taxon>fabids</taxon>
        <taxon>Fabales</taxon>
        <taxon>Fabaceae</taxon>
        <taxon>Papilionoideae</taxon>
        <taxon>50 kb inversion clade</taxon>
        <taxon>dalbergioids sensu lato</taxon>
        <taxon>Dalbergieae</taxon>
        <taxon>Pterocarpus clade</taxon>
        <taxon>Arachis</taxon>
    </lineage>
</organism>
<dbReference type="EC" id="2.7.11.1" evidence="1"/>
<keyword evidence="2" id="KW-0723">Serine/threonine-protein kinase</keyword>
<evidence type="ECO:0000256" key="4">
    <source>
        <dbReference type="ARBA" id="ARBA00022741"/>
    </source>
</evidence>
<dbReference type="EMBL" id="SDMP01000016">
    <property type="protein sequence ID" value="RYR04792.1"/>
    <property type="molecule type" value="Genomic_DNA"/>
</dbReference>
<evidence type="ECO:0000256" key="3">
    <source>
        <dbReference type="ARBA" id="ARBA00022679"/>
    </source>
</evidence>
<proteinExistence type="predicted"/>
<dbReference type="GO" id="GO:0005524">
    <property type="term" value="F:ATP binding"/>
    <property type="evidence" value="ECO:0007669"/>
    <property type="project" value="UniProtKB-KW"/>
</dbReference>
<gene>
    <name evidence="11" type="ORF">Ahy_B06g084567</name>
</gene>
<protein>
    <recommendedName>
        <fullName evidence="1">non-specific serine/threonine protein kinase</fullName>
        <ecNumber evidence="1">2.7.11.1</ecNumber>
    </recommendedName>
</protein>
<dbReference type="SUPFAM" id="SSF56112">
    <property type="entry name" value="Protein kinase-like (PK-like)"/>
    <property type="match status" value="1"/>
</dbReference>
<dbReference type="InterPro" id="IPR051420">
    <property type="entry name" value="Ser_Thr_Kinases_DiverseReg"/>
</dbReference>
<comment type="caution">
    <text evidence="11">The sequence shown here is derived from an EMBL/GenBank/DDBJ whole genome shotgun (WGS) entry which is preliminary data.</text>
</comment>
<keyword evidence="9" id="KW-0812">Transmembrane</keyword>
<dbReference type="InterPro" id="IPR000719">
    <property type="entry name" value="Prot_kinase_dom"/>
</dbReference>
<dbReference type="AlphaFoldDB" id="A0A444YS85"/>
<sequence length="128" mass="15036">MLSQIRYRNIVKLYGFCLYHLCMFLAYEYMGRGSLFYALNMDDEELRIHKDVSRNNILLNSELHVLSQTLELLDFLILILQIRHYKLEHMGTLHQSRPSMQQVAHELSTFKQSLSLLLAGITIHQLIA</sequence>
<evidence type="ECO:0000259" key="10">
    <source>
        <dbReference type="PROSITE" id="PS50011"/>
    </source>
</evidence>
<keyword evidence="12" id="KW-1185">Reference proteome</keyword>
<dbReference type="Gene3D" id="1.10.510.10">
    <property type="entry name" value="Transferase(Phosphotransferase) domain 1"/>
    <property type="match status" value="1"/>
</dbReference>
<keyword evidence="3" id="KW-0808">Transferase</keyword>
<evidence type="ECO:0000313" key="12">
    <source>
        <dbReference type="Proteomes" id="UP000289738"/>
    </source>
</evidence>
<dbReference type="PANTHER" id="PTHR48005">
    <property type="entry name" value="LEUCINE RICH REPEAT KINASE 2"/>
    <property type="match status" value="1"/>
</dbReference>
<evidence type="ECO:0000256" key="5">
    <source>
        <dbReference type="ARBA" id="ARBA00022777"/>
    </source>
</evidence>
<dbReference type="Proteomes" id="UP000289738">
    <property type="component" value="Chromosome B06"/>
</dbReference>
<keyword evidence="5" id="KW-0418">Kinase</keyword>
<dbReference type="PANTHER" id="PTHR48005:SF16">
    <property type="entry name" value="MDIS1-INTERACTING RECEPTOR LIKE KINASE 2-LIKE ISOFORM X1"/>
    <property type="match status" value="1"/>
</dbReference>
<name>A0A444YS85_ARAHY</name>
<evidence type="ECO:0000256" key="2">
    <source>
        <dbReference type="ARBA" id="ARBA00022527"/>
    </source>
</evidence>
<evidence type="ECO:0000256" key="7">
    <source>
        <dbReference type="ARBA" id="ARBA00047899"/>
    </source>
</evidence>
<dbReference type="InterPro" id="IPR011009">
    <property type="entry name" value="Kinase-like_dom_sf"/>
</dbReference>
<comment type="catalytic activity">
    <reaction evidence="8">
        <text>L-seryl-[protein] + ATP = O-phospho-L-seryl-[protein] + ADP + H(+)</text>
        <dbReference type="Rhea" id="RHEA:17989"/>
        <dbReference type="Rhea" id="RHEA-COMP:9863"/>
        <dbReference type="Rhea" id="RHEA-COMP:11604"/>
        <dbReference type="ChEBI" id="CHEBI:15378"/>
        <dbReference type="ChEBI" id="CHEBI:29999"/>
        <dbReference type="ChEBI" id="CHEBI:30616"/>
        <dbReference type="ChEBI" id="CHEBI:83421"/>
        <dbReference type="ChEBI" id="CHEBI:456216"/>
        <dbReference type="EC" id="2.7.11.1"/>
    </reaction>
</comment>
<reference evidence="11 12" key="1">
    <citation type="submission" date="2019-01" db="EMBL/GenBank/DDBJ databases">
        <title>Sequencing of cultivated peanut Arachis hypogaea provides insights into genome evolution and oil improvement.</title>
        <authorList>
            <person name="Chen X."/>
        </authorList>
    </citation>
    <scope>NUCLEOTIDE SEQUENCE [LARGE SCALE GENOMIC DNA]</scope>
    <source>
        <strain evidence="12">cv. Fuhuasheng</strain>
        <tissue evidence="11">Leaves</tissue>
    </source>
</reference>
<evidence type="ECO:0000256" key="9">
    <source>
        <dbReference type="SAM" id="Phobius"/>
    </source>
</evidence>
<evidence type="ECO:0000313" key="11">
    <source>
        <dbReference type="EMBL" id="RYR04792.1"/>
    </source>
</evidence>